<dbReference type="EMBL" id="AP028215">
    <property type="protein sequence ID" value="BEI91428.1"/>
    <property type="molecule type" value="Genomic_DNA"/>
</dbReference>
<dbReference type="GO" id="GO:0000166">
    <property type="term" value="F:nucleotide binding"/>
    <property type="evidence" value="ECO:0007669"/>
    <property type="project" value="InterPro"/>
</dbReference>
<dbReference type="InterPro" id="IPR051335">
    <property type="entry name" value="Alanyl-tRNA_Editing_Enzymes"/>
</dbReference>
<dbReference type="PANTHER" id="PTHR43462:SF1">
    <property type="entry name" value="ALANYL-TRNA EDITING PROTEIN AARSD1"/>
    <property type="match status" value="1"/>
</dbReference>
<reference evidence="4" key="1">
    <citation type="journal article" date="2023" name="BMC Genomics">
        <title>Chromosome-level genome assemblies of Cutaneotrichosporon spp. (Trichosporonales, Basidiomycota) reveal imbalanced evolution between nucleotide sequences and chromosome synteny.</title>
        <authorList>
            <person name="Kobayashi Y."/>
            <person name="Kayamori A."/>
            <person name="Aoki K."/>
            <person name="Shiwa Y."/>
            <person name="Matsutani M."/>
            <person name="Fujita N."/>
            <person name="Sugita T."/>
            <person name="Iwasaki W."/>
            <person name="Tanaka N."/>
            <person name="Takashima M."/>
        </authorList>
    </citation>
    <scope>NUCLEOTIDE SEQUENCE</scope>
    <source>
        <strain evidence="4">HIS019</strain>
    </source>
</reference>
<evidence type="ECO:0000256" key="2">
    <source>
        <dbReference type="ARBA" id="ARBA00022833"/>
    </source>
</evidence>
<sequence>MTYTLEPPLPKTPTPGDYERIHFNPAELPRKRIVGLLACQRDPLLQELTTRVVSVAPASAAPLVQKGRAKKKDKGSAASSVNVTGANTPIEQGKLWEVELEDTIIFPEGKYFSLKALTTGGGQPWDTGTMYVADANETHALQIEGCVRRKLDAVHMVRVPPSSNVDLTTLAGTDVRVEAHWERRLDHMTIHTGQHLLSAVLDTRELPTLSWAMPAWPSTEAPYVELPRGLTWAEAAEVEEECNRRIREARRVWIDFHVQGDGDVNGESEDRENRGIPQDYTGGVIRHCNIDGIDRNACCGTQCPDLSLIGFLHVLPPSTPHAATEPSSRVPTRLFFVAGPRAVSHLSLASRWLSQAGQVIGVSRSELVPRIEKIEANRYDTDAAAKSLKAELAGLVGGAAVKSGVAWIHRAEKSTHDYDFMTTAATAWNAAGAEDNAVIVFTSTLPGVTPALLMVQGKDEARSKSVFEALKVALDGADPDTGKRVKGGGARGRFMAKVDGKWGKRETEAVQGVVGGFAGV</sequence>
<dbReference type="GO" id="GO:0046872">
    <property type="term" value="F:metal ion binding"/>
    <property type="evidence" value="ECO:0007669"/>
    <property type="project" value="UniProtKB-KW"/>
</dbReference>
<name>A0AA48QVL1_9TREE</name>
<proteinExistence type="predicted"/>
<dbReference type="AlphaFoldDB" id="A0AA48QVL1"/>
<feature type="region of interest" description="Disordered" evidence="3">
    <location>
        <begin position="64"/>
        <end position="84"/>
    </location>
</feature>
<protein>
    <recommendedName>
        <fullName evidence="6">ThrRS/AlaRS common domain-containing protein</fullName>
    </recommendedName>
</protein>
<dbReference type="InterPro" id="IPR018163">
    <property type="entry name" value="Thr/Ala-tRNA-synth_IIc_edit"/>
</dbReference>
<organism evidence="4 5">
    <name type="scientific">Cutaneotrichosporon cavernicola</name>
    <dbReference type="NCBI Taxonomy" id="279322"/>
    <lineage>
        <taxon>Eukaryota</taxon>
        <taxon>Fungi</taxon>
        <taxon>Dikarya</taxon>
        <taxon>Basidiomycota</taxon>
        <taxon>Agaricomycotina</taxon>
        <taxon>Tremellomycetes</taxon>
        <taxon>Trichosporonales</taxon>
        <taxon>Trichosporonaceae</taxon>
        <taxon>Cutaneotrichosporon</taxon>
    </lineage>
</organism>
<evidence type="ECO:0000313" key="4">
    <source>
        <dbReference type="EMBL" id="BEI91428.1"/>
    </source>
</evidence>
<dbReference type="RefSeq" id="XP_060456693.1">
    <property type="nucleotide sequence ID" value="XM_060600062.1"/>
</dbReference>
<dbReference type="GO" id="GO:0002196">
    <property type="term" value="F:Ser-tRNA(Ala) deacylase activity"/>
    <property type="evidence" value="ECO:0007669"/>
    <property type="project" value="TreeGrafter"/>
</dbReference>
<evidence type="ECO:0000256" key="1">
    <source>
        <dbReference type="ARBA" id="ARBA00022723"/>
    </source>
</evidence>
<evidence type="ECO:0000256" key="3">
    <source>
        <dbReference type="SAM" id="MobiDB-lite"/>
    </source>
</evidence>
<dbReference type="GeneID" id="85495298"/>
<dbReference type="Gene3D" id="3.30.980.10">
    <property type="entry name" value="Threonyl-trna Synthetase, Chain A, domain 2"/>
    <property type="match status" value="1"/>
</dbReference>
<accession>A0AA48QVL1</accession>
<dbReference type="PANTHER" id="PTHR43462">
    <property type="entry name" value="ALANYL-TRNA EDITING PROTEIN"/>
    <property type="match status" value="1"/>
</dbReference>
<evidence type="ECO:0008006" key="6">
    <source>
        <dbReference type="Google" id="ProtNLM"/>
    </source>
</evidence>
<keyword evidence="1" id="KW-0479">Metal-binding</keyword>
<gene>
    <name evidence="4" type="ORF">CcaverHIS019_0402480</name>
</gene>
<evidence type="ECO:0000313" key="5">
    <source>
        <dbReference type="Proteomes" id="UP001233271"/>
    </source>
</evidence>
<keyword evidence="5" id="KW-1185">Reference proteome</keyword>
<dbReference type="SUPFAM" id="SSF55186">
    <property type="entry name" value="ThrRS/AlaRS common domain"/>
    <property type="match status" value="1"/>
</dbReference>
<keyword evidence="2" id="KW-0862">Zinc</keyword>
<dbReference type="Proteomes" id="UP001233271">
    <property type="component" value="Chromosome 4"/>
</dbReference>
<dbReference type="KEGG" id="ccac:CcaHIS019_0402480"/>